<gene>
    <name evidence="3" type="ORF">E4T21_21530</name>
</gene>
<dbReference type="RefSeq" id="WP_187774978.1">
    <property type="nucleotide sequence ID" value="NZ_CP038437.2"/>
</dbReference>
<feature type="region of interest" description="Disordered" evidence="1">
    <location>
        <begin position="26"/>
        <end position="49"/>
    </location>
</feature>
<reference evidence="3" key="1">
    <citation type="submission" date="2021-02" db="EMBL/GenBank/DDBJ databases">
        <title>Strain Y2R2, a novel species of the genus Halomonas.</title>
        <authorList>
            <person name="Huang H."/>
        </authorList>
    </citation>
    <scope>NUCLEOTIDE SEQUENCE</scope>
    <source>
        <strain evidence="3">Y2R2</strain>
    </source>
</reference>
<feature type="signal peptide" evidence="2">
    <location>
        <begin position="1"/>
        <end position="19"/>
    </location>
</feature>
<evidence type="ECO:0000256" key="1">
    <source>
        <dbReference type="SAM" id="MobiDB-lite"/>
    </source>
</evidence>
<keyword evidence="4" id="KW-1185">Reference proteome</keyword>
<keyword evidence="2" id="KW-0732">Signal</keyword>
<dbReference type="Proteomes" id="UP000324285">
    <property type="component" value="Chromosome"/>
</dbReference>
<evidence type="ECO:0000256" key="2">
    <source>
        <dbReference type="SAM" id="SignalP"/>
    </source>
</evidence>
<name>A0A7U3HWN4_9GAMM</name>
<sequence>MKIKLIIPALLIATLPAIAQAGQATARSMQLSEPLSTEQSQATAPLDSTSNLVEQGSSAAMSAARAKLDATQQTHESNVAATANQLQFAREATS</sequence>
<dbReference type="KEGG" id="hbh:E4T21_21530"/>
<evidence type="ECO:0000313" key="3">
    <source>
        <dbReference type="EMBL" id="QRG26782.1"/>
    </source>
</evidence>
<accession>A0A7U3HWN4</accession>
<evidence type="ECO:0000313" key="4">
    <source>
        <dbReference type="Proteomes" id="UP000324285"/>
    </source>
</evidence>
<dbReference type="EMBL" id="CP038437">
    <property type="protein sequence ID" value="QRG26782.1"/>
    <property type="molecule type" value="Genomic_DNA"/>
</dbReference>
<protein>
    <recommendedName>
        <fullName evidence="5">DUF4148 domain-containing protein</fullName>
    </recommendedName>
</protein>
<organism evidence="3 4">
    <name type="scientific">Halomonas binhaiensis</name>
    <dbReference type="NCBI Taxonomy" id="2562282"/>
    <lineage>
        <taxon>Bacteria</taxon>
        <taxon>Pseudomonadati</taxon>
        <taxon>Pseudomonadota</taxon>
        <taxon>Gammaproteobacteria</taxon>
        <taxon>Oceanospirillales</taxon>
        <taxon>Halomonadaceae</taxon>
        <taxon>Halomonas</taxon>
    </lineage>
</organism>
<evidence type="ECO:0008006" key="5">
    <source>
        <dbReference type="Google" id="ProtNLM"/>
    </source>
</evidence>
<dbReference type="AlphaFoldDB" id="A0A7U3HWN4"/>
<feature type="chain" id="PRO_5030505330" description="DUF4148 domain-containing protein" evidence="2">
    <location>
        <begin position="20"/>
        <end position="94"/>
    </location>
</feature>
<proteinExistence type="predicted"/>